<evidence type="ECO:0000259" key="1">
    <source>
        <dbReference type="Pfam" id="PF00675"/>
    </source>
</evidence>
<sequence>MMRIFNYLFLLSITVFSAVSLAKYTLPTYEKLKLNNGLVIYLMEQKEVPLIDISVVVKVGAIEDGKRAGLNYFTARNLTLGTQSLNKSELDETIDFVGADIFSSANLEFVTLGASLASKDQQKILPIVRDLVTAPRFDKSEFDKIKQRHILNLQQSKERPGAVINHYFNQLVFGEQGYGSVVQGDSQSIEKLTLEQLKQHYQQWYQPSNSAVIVVGDFDRQQMKKQLKSLFASWKNTQQVTATQIAKVAKASQSKVLLVNKPDARQSTFLIGGKGIAQSNPDRVGISVINTILGARFTSWLNDELRVNAGLTYGARSRFNSYSQDGSFAISTFTKTDTTVEAIDLALQTYARLWEKGIDNDTLNSAKAYVKGQFPPQFETSSELASLLVNMYGYQFDESFINTFEQQVDSLTTEKSKQLIQQYFPQENLQFVVIGQADAIRDKLTKYGEIVEVNINDIGFNTK</sequence>
<protein>
    <submittedName>
        <fullName evidence="3">Pitrilysin family protein</fullName>
    </submittedName>
</protein>
<dbReference type="RefSeq" id="WP_311582439.1">
    <property type="nucleotide sequence ID" value="NZ_JAVRIF010000006.1"/>
</dbReference>
<reference evidence="3 4" key="1">
    <citation type="submission" date="2023-09" db="EMBL/GenBank/DDBJ databases">
        <authorList>
            <person name="Rey-Velasco X."/>
        </authorList>
    </citation>
    <scope>NUCLEOTIDE SEQUENCE [LARGE SCALE GENOMIC DNA]</scope>
    <source>
        <strain evidence="3 4">W431</strain>
    </source>
</reference>
<dbReference type="InterPro" id="IPR011765">
    <property type="entry name" value="Pept_M16_N"/>
</dbReference>
<name>A0ABU3A2K7_9GAMM</name>
<feature type="domain" description="Peptidase M16 C-terminal" evidence="2">
    <location>
        <begin position="191"/>
        <end position="368"/>
    </location>
</feature>
<proteinExistence type="predicted"/>
<evidence type="ECO:0000313" key="4">
    <source>
        <dbReference type="Proteomes" id="UP001266357"/>
    </source>
</evidence>
<dbReference type="Pfam" id="PF05193">
    <property type="entry name" value="Peptidase_M16_C"/>
    <property type="match status" value="1"/>
</dbReference>
<comment type="caution">
    <text evidence="3">The sequence shown here is derived from an EMBL/GenBank/DDBJ whole genome shotgun (WGS) entry which is preliminary data.</text>
</comment>
<organism evidence="3 4">
    <name type="scientific">Thalassotalea castellviae</name>
    <dbReference type="NCBI Taxonomy" id="3075612"/>
    <lineage>
        <taxon>Bacteria</taxon>
        <taxon>Pseudomonadati</taxon>
        <taxon>Pseudomonadota</taxon>
        <taxon>Gammaproteobacteria</taxon>
        <taxon>Alteromonadales</taxon>
        <taxon>Colwelliaceae</taxon>
        <taxon>Thalassotalea</taxon>
    </lineage>
</organism>
<dbReference type="InterPro" id="IPR050361">
    <property type="entry name" value="MPP/UQCRC_Complex"/>
</dbReference>
<dbReference type="PANTHER" id="PTHR11851:SF224">
    <property type="entry name" value="PROCESSING PROTEASE"/>
    <property type="match status" value="1"/>
</dbReference>
<dbReference type="SUPFAM" id="SSF63411">
    <property type="entry name" value="LuxS/MPP-like metallohydrolase"/>
    <property type="match status" value="2"/>
</dbReference>
<accession>A0ABU3A2K7</accession>
<evidence type="ECO:0000313" key="3">
    <source>
        <dbReference type="EMBL" id="MDT0604407.1"/>
    </source>
</evidence>
<dbReference type="InterPro" id="IPR007863">
    <property type="entry name" value="Peptidase_M16_C"/>
</dbReference>
<gene>
    <name evidence="3" type="ORF">RM573_12435</name>
</gene>
<dbReference type="PANTHER" id="PTHR11851">
    <property type="entry name" value="METALLOPROTEASE"/>
    <property type="match status" value="1"/>
</dbReference>
<dbReference type="Proteomes" id="UP001266357">
    <property type="component" value="Unassembled WGS sequence"/>
</dbReference>
<dbReference type="Gene3D" id="3.30.830.10">
    <property type="entry name" value="Metalloenzyme, LuxS/M16 peptidase-like"/>
    <property type="match status" value="2"/>
</dbReference>
<dbReference type="Pfam" id="PF00675">
    <property type="entry name" value="Peptidase_M16"/>
    <property type="match status" value="1"/>
</dbReference>
<dbReference type="InterPro" id="IPR011249">
    <property type="entry name" value="Metalloenz_LuxS/M16"/>
</dbReference>
<feature type="domain" description="Peptidase M16 N-terminal" evidence="1">
    <location>
        <begin position="50"/>
        <end position="168"/>
    </location>
</feature>
<evidence type="ECO:0000259" key="2">
    <source>
        <dbReference type="Pfam" id="PF05193"/>
    </source>
</evidence>
<dbReference type="EMBL" id="JAVRIF010000006">
    <property type="protein sequence ID" value="MDT0604407.1"/>
    <property type="molecule type" value="Genomic_DNA"/>
</dbReference>
<keyword evidence="4" id="KW-1185">Reference proteome</keyword>